<reference evidence="1 2" key="1">
    <citation type="submission" date="2023-05" db="EMBL/GenBank/DDBJ databases">
        <title>B98-5 Cell Line De Novo Hybrid Assembly: An Optical Mapping Approach.</title>
        <authorList>
            <person name="Kananen K."/>
            <person name="Auerbach J.A."/>
            <person name="Kautto E."/>
            <person name="Blachly J.S."/>
        </authorList>
    </citation>
    <scope>NUCLEOTIDE SEQUENCE [LARGE SCALE GENOMIC DNA]</scope>
    <source>
        <strain evidence="1">B95-8</strain>
        <tissue evidence="1">Cell line</tissue>
    </source>
</reference>
<protein>
    <submittedName>
        <fullName evidence="1">Uncharacterized protein</fullName>
    </submittedName>
</protein>
<accession>A0ABQ9UVT5</accession>
<gene>
    <name evidence="1" type="ORF">P7K49_022572</name>
</gene>
<organism evidence="1 2">
    <name type="scientific">Saguinus oedipus</name>
    <name type="common">Cotton-top tamarin</name>
    <name type="synonym">Oedipomidas oedipus</name>
    <dbReference type="NCBI Taxonomy" id="9490"/>
    <lineage>
        <taxon>Eukaryota</taxon>
        <taxon>Metazoa</taxon>
        <taxon>Chordata</taxon>
        <taxon>Craniata</taxon>
        <taxon>Vertebrata</taxon>
        <taxon>Euteleostomi</taxon>
        <taxon>Mammalia</taxon>
        <taxon>Eutheria</taxon>
        <taxon>Euarchontoglires</taxon>
        <taxon>Primates</taxon>
        <taxon>Haplorrhini</taxon>
        <taxon>Platyrrhini</taxon>
        <taxon>Cebidae</taxon>
        <taxon>Callitrichinae</taxon>
        <taxon>Saguinus</taxon>
    </lineage>
</organism>
<evidence type="ECO:0000313" key="1">
    <source>
        <dbReference type="EMBL" id="KAK2101224.1"/>
    </source>
</evidence>
<evidence type="ECO:0000313" key="2">
    <source>
        <dbReference type="Proteomes" id="UP001266305"/>
    </source>
</evidence>
<comment type="caution">
    <text evidence="1">The sequence shown here is derived from an EMBL/GenBank/DDBJ whole genome shotgun (WGS) entry which is preliminary data.</text>
</comment>
<sequence>MVTVQEEELQVWEQEPQVCEEEPPVREEEPQVWEEELQVQAADMEPLTRKIQIKEDLIKDELQLHVSLCHLCIASLFFSQLLLILEGLVDEQSQLNEDLGAKSSLAAWIYNMRRKEQWSSSDVTGLAQVVTALCGSPSVLGNLNPICGNVVKPSVVLIPQFLSHDQGQLTKELHQHIKSVPSLMQVPEEVEPEILSGLHYGYHMVSACVGGCGGAEEESGELMGNHSRTESPQICFILNQVEFVPELHKISSSLIKQDKPQKKEFVQL</sequence>
<name>A0ABQ9UVT5_SAGOE</name>
<dbReference type="Proteomes" id="UP001266305">
    <property type="component" value="Unassembled WGS sequence"/>
</dbReference>
<dbReference type="EMBL" id="JASSZA010000010">
    <property type="protein sequence ID" value="KAK2101224.1"/>
    <property type="molecule type" value="Genomic_DNA"/>
</dbReference>
<proteinExistence type="predicted"/>
<keyword evidence="2" id="KW-1185">Reference proteome</keyword>